<organism evidence="2 3">
    <name type="scientific">Peribacillus butanolivorans</name>
    <dbReference type="NCBI Taxonomy" id="421767"/>
    <lineage>
        <taxon>Bacteria</taxon>
        <taxon>Bacillati</taxon>
        <taxon>Bacillota</taxon>
        <taxon>Bacilli</taxon>
        <taxon>Bacillales</taxon>
        <taxon>Bacillaceae</taxon>
        <taxon>Peribacillus</taxon>
    </lineage>
</organism>
<dbReference type="Proteomes" id="UP000220106">
    <property type="component" value="Unassembled WGS sequence"/>
</dbReference>
<reference evidence="1 4" key="2">
    <citation type="submission" date="2018-07" db="EMBL/GenBank/DDBJ databases">
        <title>The molecular basis for the intramolecular migration of carboxyl group in the catabolism of para-hydroxybenzoate via gentisate.</title>
        <authorList>
            <person name="Zhao H."/>
            <person name="Xu Y."/>
            <person name="Lin S."/>
            <person name="Spain J.C."/>
            <person name="Zhou N.-Y."/>
        </authorList>
    </citation>
    <scope>NUCLEOTIDE SEQUENCE [LARGE SCALE GENOMIC DNA]</scope>
    <source>
        <strain evidence="1 4">PHB-7a</strain>
    </source>
</reference>
<accession>A0AAX0S451</accession>
<dbReference type="AlphaFoldDB" id="A0AAX0S451"/>
<dbReference type="GeneID" id="95400752"/>
<protein>
    <submittedName>
        <fullName evidence="2">Uncharacterized protein</fullName>
    </submittedName>
</protein>
<evidence type="ECO:0000313" key="1">
    <source>
        <dbReference type="EMBL" id="AXN40663.1"/>
    </source>
</evidence>
<keyword evidence="4" id="KW-1185">Reference proteome</keyword>
<evidence type="ECO:0000313" key="3">
    <source>
        <dbReference type="Proteomes" id="UP000220106"/>
    </source>
</evidence>
<reference evidence="2 3" key="1">
    <citation type="submission" date="2017-09" db="EMBL/GenBank/DDBJ databases">
        <title>Large-scale bioinformatics analysis of Bacillus genomes uncovers conserved roles of natural products in bacterial physiology.</title>
        <authorList>
            <consortium name="Agbiome Team Llc"/>
            <person name="Bleich R.M."/>
            <person name="Kirk G.J."/>
            <person name="Santa Maria K.C."/>
            <person name="Allen S.E."/>
            <person name="Farag S."/>
            <person name="Shank E.A."/>
            <person name="Bowers A."/>
        </authorList>
    </citation>
    <scope>NUCLEOTIDE SEQUENCE [LARGE SCALE GENOMIC DNA]</scope>
    <source>
        <strain evidence="2 3">AFS003229</strain>
    </source>
</reference>
<dbReference type="Proteomes" id="UP000260457">
    <property type="component" value="Chromosome"/>
</dbReference>
<sequence>MEKEKKERKIKHLIKWKVDRYRTDKRTGAISPVKPSRYVQYAYDELERQFPKDPPNYFSKYFSLGTGEGALLSKKNLQIPLL</sequence>
<gene>
    <name evidence="2" type="ORF">CN689_06370</name>
    <name evidence="1" type="ORF">DTO10_21280</name>
</gene>
<name>A0AAX0S451_9BACI</name>
<dbReference type="EMBL" id="NUEQ01000013">
    <property type="protein sequence ID" value="PEJ34944.1"/>
    <property type="molecule type" value="Genomic_DNA"/>
</dbReference>
<proteinExistence type="predicted"/>
<evidence type="ECO:0000313" key="4">
    <source>
        <dbReference type="Proteomes" id="UP000260457"/>
    </source>
</evidence>
<dbReference type="KEGG" id="pbut:DTO10_21280"/>
<dbReference type="EMBL" id="CP030926">
    <property type="protein sequence ID" value="AXN40663.1"/>
    <property type="molecule type" value="Genomic_DNA"/>
</dbReference>
<evidence type="ECO:0000313" key="2">
    <source>
        <dbReference type="EMBL" id="PEJ34944.1"/>
    </source>
</evidence>
<dbReference type="RefSeq" id="WP_098175275.1">
    <property type="nucleotide sequence ID" value="NZ_CP030926.1"/>
</dbReference>